<feature type="non-terminal residue" evidence="1">
    <location>
        <position position="113"/>
    </location>
</feature>
<feature type="non-terminal residue" evidence="1">
    <location>
        <position position="1"/>
    </location>
</feature>
<dbReference type="EMBL" id="JAAGVB010000305">
    <property type="protein sequence ID" value="NEW37015.1"/>
    <property type="molecule type" value="Genomic_DNA"/>
</dbReference>
<accession>A0A6P1D308</accession>
<evidence type="ECO:0000313" key="1">
    <source>
        <dbReference type="EMBL" id="NEW37015.1"/>
    </source>
</evidence>
<comment type="caution">
    <text evidence="1">The sequence shown here is derived from an EMBL/GenBank/DDBJ whole genome shotgun (WGS) entry which is preliminary data.</text>
</comment>
<gene>
    <name evidence="1" type="ORF">GV791_31355</name>
</gene>
<reference evidence="1 2" key="1">
    <citation type="submission" date="2020-01" db="EMBL/GenBank/DDBJ databases">
        <title>Genetics and antimicrobial susceptibilities of Nocardia species isolated from the soil; a comparison with species isolated from humans.</title>
        <authorList>
            <person name="Carrasco G."/>
            <person name="Monzon S."/>
            <person name="Sansegundo M."/>
            <person name="Garcia E."/>
            <person name="Garrido N."/>
            <person name="Medina M.J."/>
            <person name="Villalon P."/>
            <person name="Ramirez-Arocha A.C."/>
            <person name="Jimenez P."/>
            <person name="Cuesta I."/>
            <person name="Valdezate S."/>
        </authorList>
    </citation>
    <scope>NUCLEOTIDE SEQUENCE [LARGE SCALE GENOMIC DNA]</scope>
    <source>
        <strain evidence="1 2">CNM20110626</strain>
    </source>
</reference>
<name>A0A6P1D308_9NOCA</name>
<sequence>IDPGEEVRGRVTTMLGSYAEGKLAPHEIAEQISVMTVEDQEKVRGVGREIAAELAKDGGDPTRINPAVWPGYLDRDELTEAFGAYAADAQELRDEADYAATTDLAEYAGDEIG</sequence>
<dbReference type="Proteomes" id="UP000471166">
    <property type="component" value="Unassembled WGS sequence"/>
</dbReference>
<organism evidence="1 2">
    <name type="scientific">Nocardia cyriacigeorgica</name>
    <dbReference type="NCBI Taxonomy" id="135487"/>
    <lineage>
        <taxon>Bacteria</taxon>
        <taxon>Bacillati</taxon>
        <taxon>Actinomycetota</taxon>
        <taxon>Actinomycetes</taxon>
        <taxon>Mycobacteriales</taxon>
        <taxon>Nocardiaceae</taxon>
        <taxon>Nocardia</taxon>
    </lineage>
</organism>
<dbReference type="AlphaFoldDB" id="A0A6P1D308"/>
<evidence type="ECO:0000313" key="2">
    <source>
        <dbReference type="Proteomes" id="UP000471166"/>
    </source>
</evidence>
<proteinExistence type="predicted"/>
<protein>
    <submittedName>
        <fullName evidence="1">Uncharacterized protein</fullName>
    </submittedName>
</protein>